<name>A0A7J6CFE4_9TELE</name>
<dbReference type="EMBL" id="JAAMOB010000013">
    <property type="protein sequence ID" value="KAF4106027.1"/>
    <property type="molecule type" value="Genomic_DNA"/>
</dbReference>
<comment type="caution">
    <text evidence="2">The sequence shown here is derived from an EMBL/GenBank/DDBJ whole genome shotgun (WGS) entry which is preliminary data.</text>
</comment>
<protein>
    <submittedName>
        <fullName evidence="2">Uncharacterized protein</fullName>
    </submittedName>
</protein>
<dbReference type="Proteomes" id="UP000579812">
    <property type="component" value="Unassembled WGS sequence"/>
</dbReference>
<evidence type="ECO:0000313" key="3">
    <source>
        <dbReference type="Proteomes" id="UP000579812"/>
    </source>
</evidence>
<evidence type="ECO:0000313" key="2">
    <source>
        <dbReference type="EMBL" id="KAF4106027.1"/>
    </source>
</evidence>
<sequence>MQYTFGRKRSSGALPRFGTAGSLNSQKKKTAFSSICQRDHCFYTAVIFSWYPCRSSVRYRKYISLPLLASPATRTGPVKTGGRVFVLEHKRRAHLQLA</sequence>
<gene>
    <name evidence="2" type="ORF">G5714_013689</name>
</gene>
<keyword evidence="3" id="KW-1185">Reference proteome</keyword>
<accession>A0A7J6CFE4</accession>
<reference evidence="2 3" key="1">
    <citation type="submission" date="2020-04" db="EMBL/GenBank/DDBJ databases">
        <title>Chromosome-level genome assembly of a cyprinid fish Onychostoma macrolepis by integration of Nanopore Sequencing, Bionano and Hi-C technology.</title>
        <authorList>
            <person name="Wang D."/>
        </authorList>
    </citation>
    <scope>NUCLEOTIDE SEQUENCE [LARGE SCALE GENOMIC DNA]</scope>
    <source>
        <strain evidence="2">SWU-2019</strain>
        <tissue evidence="2">Muscle</tissue>
    </source>
</reference>
<proteinExistence type="predicted"/>
<dbReference type="AlphaFoldDB" id="A0A7J6CFE4"/>
<organism evidence="2 3">
    <name type="scientific">Onychostoma macrolepis</name>
    <dbReference type="NCBI Taxonomy" id="369639"/>
    <lineage>
        <taxon>Eukaryota</taxon>
        <taxon>Metazoa</taxon>
        <taxon>Chordata</taxon>
        <taxon>Craniata</taxon>
        <taxon>Vertebrata</taxon>
        <taxon>Euteleostomi</taxon>
        <taxon>Actinopterygii</taxon>
        <taxon>Neopterygii</taxon>
        <taxon>Teleostei</taxon>
        <taxon>Ostariophysi</taxon>
        <taxon>Cypriniformes</taxon>
        <taxon>Cyprinidae</taxon>
        <taxon>Acrossocheilinae</taxon>
        <taxon>Onychostoma</taxon>
    </lineage>
</organism>
<feature type="compositionally biased region" description="Basic residues" evidence="1">
    <location>
        <begin position="1"/>
        <end position="10"/>
    </location>
</feature>
<feature type="region of interest" description="Disordered" evidence="1">
    <location>
        <begin position="1"/>
        <end position="26"/>
    </location>
</feature>
<evidence type="ECO:0000256" key="1">
    <source>
        <dbReference type="SAM" id="MobiDB-lite"/>
    </source>
</evidence>